<keyword evidence="5" id="KW-0808">Transferase</keyword>
<dbReference type="PROSITE" id="PS00107">
    <property type="entry name" value="PROTEIN_KINASE_ATP"/>
    <property type="match status" value="1"/>
</dbReference>
<evidence type="ECO:0000313" key="14">
    <source>
        <dbReference type="EMBL" id="KAH1164722.1"/>
    </source>
</evidence>
<evidence type="ECO:0000313" key="15">
    <source>
        <dbReference type="Proteomes" id="UP000827986"/>
    </source>
</evidence>
<evidence type="ECO:0000256" key="1">
    <source>
        <dbReference type="ARBA" id="ARBA00001946"/>
    </source>
</evidence>
<dbReference type="InterPro" id="IPR011009">
    <property type="entry name" value="Kinase-like_dom_sf"/>
</dbReference>
<reference evidence="14" key="1">
    <citation type="submission" date="2021-09" db="EMBL/GenBank/DDBJ databases">
        <title>The genome of Mauremys mutica provides insights into the evolution of semi-aquatic lifestyle.</title>
        <authorList>
            <person name="Gong S."/>
            <person name="Gao Y."/>
        </authorList>
    </citation>
    <scope>NUCLEOTIDE SEQUENCE</scope>
    <source>
        <strain evidence="14">MM-2020</strain>
        <tissue evidence="14">Muscle</tissue>
    </source>
</reference>
<evidence type="ECO:0000256" key="5">
    <source>
        <dbReference type="ARBA" id="ARBA00022679"/>
    </source>
</evidence>
<dbReference type="PANTHER" id="PTHR22984">
    <property type="entry name" value="SERINE/THREONINE-PROTEIN KINASE PIM"/>
    <property type="match status" value="1"/>
</dbReference>
<keyword evidence="7" id="KW-0418">Kinase</keyword>
<comment type="catalytic activity">
    <reaction evidence="10">
        <text>L-threonyl-[protein] + ATP = O-phospho-L-threonyl-[protein] + ADP + H(+)</text>
        <dbReference type="Rhea" id="RHEA:46608"/>
        <dbReference type="Rhea" id="RHEA-COMP:11060"/>
        <dbReference type="Rhea" id="RHEA-COMP:11605"/>
        <dbReference type="ChEBI" id="CHEBI:15378"/>
        <dbReference type="ChEBI" id="CHEBI:30013"/>
        <dbReference type="ChEBI" id="CHEBI:30616"/>
        <dbReference type="ChEBI" id="CHEBI:61977"/>
        <dbReference type="ChEBI" id="CHEBI:456216"/>
        <dbReference type="EC" id="2.7.11.1"/>
    </reaction>
</comment>
<feature type="binding site" evidence="12">
    <location>
        <position position="53"/>
    </location>
    <ligand>
        <name>ATP</name>
        <dbReference type="ChEBI" id="CHEBI:30616"/>
    </ligand>
</feature>
<keyword evidence="8 12" id="KW-0067">ATP-binding</keyword>
<evidence type="ECO:0000256" key="7">
    <source>
        <dbReference type="ARBA" id="ARBA00022777"/>
    </source>
</evidence>
<evidence type="ECO:0000256" key="8">
    <source>
        <dbReference type="ARBA" id="ARBA00022840"/>
    </source>
</evidence>
<comment type="caution">
    <text evidence="14">The sequence shown here is derived from an EMBL/GenBank/DDBJ whole genome shotgun (WGS) entry which is preliminary data.</text>
</comment>
<dbReference type="Gene3D" id="3.30.200.20">
    <property type="entry name" value="Phosphorylase Kinase, domain 1"/>
    <property type="match status" value="1"/>
</dbReference>
<comment type="similarity">
    <text evidence="2">Belongs to the protein kinase superfamily. CAMK Ser/Thr protein kinase family. PIM subfamily.</text>
</comment>
<name>A0A9D3WN65_9SAUR</name>
<protein>
    <recommendedName>
        <fullName evidence="3">non-specific serine/threonine protein kinase</fullName>
        <ecNumber evidence="3">2.7.11.1</ecNumber>
    </recommendedName>
</protein>
<dbReference type="EMBL" id="JAHDVG010000579">
    <property type="protein sequence ID" value="KAH1164722.1"/>
    <property type="molecule type" value="Genomic_DNA"/>
</dbReference>
<dbReference type="GO" id="GO:0005524">
    <property type="term" value="F:ATP binding"/>
    <property type="evidence" value="ECO:0007669"/>
    <property type="project" value="UniProtKB-UniRule"/>
</dbReference>
<dbReference type="SUPFAM" id="SSF56112">
    <property type="entry name" value="Protein kinase-like (PK-like)"/>
    <property type="match status" value="1"/>
</dbReference>
<dbReference type="Proteomes" id="UP000827986">
    <property type="component" value="Unassembled WGS sequence"/>
</dbReference>
<dbReference type="GO" id="GO:0004674">
    <property type="term" value="F:protein serine/threonine kinase activity"/>
    <property type="evidence" value="ECO:0007669"/>
    <property type="project" value="UniProtKB-KW"/>
</dbReference>
<evidence type="ECO:0000256" key="6">
    <source>
        <dbReference type="ARBA" id="ARBA00022741"/>
    </source>
</evidence>
<proteinExistence type="inferred from homology"/>
<dbReference type="InterPro" id="IPR000719">
    <property type="entry name" value="Prot_kinase_dom"/>
</dbReference>
<comment type="cofactor">
    <cofactor evidence="1">
        <name>Mg(2+)</name>
        <dbReference type="ChEBI" id="CHEBI:18420"/>
    </cofactor>
</comment>
<feature type="domain" description="Protein kinase" evidence="13">
    <location>
        <begin position="24"/>
        <end position="90"/>
    </location>
</feature>
<dbReference type="PROSITE" id="PS50011">
    <property type="entry name" value="PROTEIN_KINASE_DOM"/>
    <property type="match status" value="1"/>
</dbReference>
<evidence type="ECO:0000256" key="9">
    <source>
        <dbReference type="ARBA" id="ARBA00022842"/>
    </source>
</evidence>
<evidence type="ECO:0000256" key="11">
    <source>
        <dbReference type="ARBA" id="ARBA00048679"/>
    </source>
</evidence>
<dbReference type="InterPro" id="IPR051138">
    <property type="entry name" value="PIM_Ser/Thr_kinase"/>
</dbReference>
<dbReference type="EC" id="2.7.11.1" evidence="3"/>
<keyword evidence="4" id="KW-0723">Serine/threonine-protein kinase</keyword>
<comment type="catalytic activity">
    <reaction evidence="11">
        <text>L-seryl-[protein] + ATP = O-phospho-L-seryl-[protein] + ADP + H(+)</text>
        <dbReference type="Rhea" id="RHEA:17989"/>
        <dbReference type="Rhea" id="RHEA-COMP:9863"/>
        <dbReference type="Rhea" id="RHEA-COMP:11604"/>
        <dbReference type="ChEBI" id="CHEBI:15378"/>
        <dbReference type="ChEBI" id="CHEBI:29999"/>
        <dbReference type="ChEBI" id="CHEBI:30616"/>
        <dbReference type="ChEBI" id="CHEBI:83421"/>
        <dbReference type="ChEBI" id="CHEBI:456216"/>
        <dbReference type="EC" id="2.7.11.1"/>
    </reaction>
</comment>
<dbReference type="AlphaFoldDB" id="A0A9D3WN65"/>
<keyword evidence="6 12" id="KW-0547">Nucleotide-binding</keyword>
<evidence type="ECO:0000256" key="10">
    <source>
        <dbReference type="ARBA" id="ARBA00047899"/>
    </source>
</evidence>
<keyword evidence="15" id="KW-1185">Reference proteome</keyword>
<evidence type="ECO:0000256" key="12">
    <source>
        <dbReference type="PROSITE-ProRule" id="PRU10141"/>
    </source>
</evidence>
<accession>A0A9D3WN65</accession>
<dbReference type="InterPro" id="IPR017441">
    <property type="entry name" value="Protein_kinase_ATP_BS"/>
</dbReference>
<organism evidence="14 15">
    <name type="scientific">Mauremys mutica</name>
    <name type="common">yellowpond turtle</name>
    <dbReference type="NCBI Taxonomy" id="74926"/>
    <lineage>
        <taxon>Eukaryota</taxon>
        <taxon>Metazoa</taxon>
        <taxon>Chordata</taxon>
        <taxon>Craniata</taxon>
        <taxon>Vertebrata</taxon>
        <taxon>Euteleostomi</taxon>
        <taxon>Archelosauria</taxon>
        <taxon>Testudinata</taxon>
        <taxon>Testudines</taxon>
        <taxon>Cryptodira</taxon>
        <taxon>Durocryptodira</taxon>
        <taxon>Testudinoidea</taxon>
        <taxon>Geoemydidae</taxon>
        <taxon>Geoemydinae</taxon>
        <taxon>Mauremys</taxon>
    </lineage>
</organism>
<evidence type="ECO:0000256" key="3">
    <source>
        <dbReference type="ARBA" id="ARBA00012513"/>
    </source>
</evidence>
<sequence length="90" mass="9535">MFGLARPLHLEQAGKDKEPLEMLYQVGPLLGSGGFGSVYLGTRLSDSDPVAIKHVDRNQVSNWGELVSVLGRDICCGSALHGLGSVVKVS</sequence>
<evidence type="ECO:0000256" key="4">
    <source>
        <dbReference type="ARBA" id="ARBA00022527"/>
    </source>
</evidence>
<keyword evidence="9" id="KW-0460">Magnesium</keyword>
<evidence type="ECO:0000259" key="13">
    <source>
        <dbReference type="PROSITE" id="PS50011"/>
    </source>
</evidence>
<dbReference type="PANTHER" id="PTHR22984:SF29">
    <property type="entry name" value="SERINE_THREONINE-PROTEIN KINASE PIM-1"/>
    <property type="match status" value="1"/>
</dbReference>
<gene>
    <name evidence="14" type="ORF">KIL84_009456</name>
</gene>
<dbReference type="GO" id="GO:0005737">
    <property type="term" value="C:cytoplasm"/>
    <property type="evidence" value="ECO:0007669"/>
    <property type="project" value="TreeGrafter"/>
</dbReference>
<evidence type="ECO:0000256" key="2">
    <source>
        <dbReference type="ARBA" id="ARBA00005505"/>
    </source>
</evidence>